<organism evidence="4 5">
    <name type="scientific">Actinomadura gamaensis</name>
    <dbReference type="NCBI Taxonomy" id="1763541"/>
    <lineage>
        <taxon>Bacteria</taxon>
        <taxon>Bacillati</taxon>
        <taxon>Actinomycetota</taxon>
        <taxon>Actinomycetes</taxon>
        <taxon>Streptosporangiales</taxon>
        <taxon>Thermomonosporaceae</taxon>
        <taxon>Actinomadura</taxon>
    </lineage>
</organism>
<dbReference type="Pfam" id="PF09922">
    <property type="entry name" value="LiaF-like_C"/>
    <property type="match status" value="1"/>
</dbReference>
<evidence type="ECO:0000256" key="1">
    <source>
        <dbReference type="SAM" id="MobiDB-lite"/>
    </source>
</evidence>
<feature type="domain" description="Cell wall-active antibiotics response LiaF-like C-terminal" evidence="3">
    <location>
        <begin position="120"/>
        <end position="180"/>
    </location>
</feature>
<sequence length="213" mass="22180">MSQPTPQQAQTPAAPPPAPAPPREPLPVAEVRASDAEREAVVEHLRVASVEGRLTFAELTVRTEAAYTAVTLADLEAVVADLPGMGAPGAAPAPLLKSRRFSAVLGDVTERIAGRIDGELEILAVLGDVKVDLRDAQVPAGAVSVLANAVLGDVTLIVPEGAVVELTGHAVLGDRRVSAREAPAGPNIPVVRVRANAYLGDIKIVDREPASWW</sequence>
<dbReference type="Pfam" id="PF08044">
    <property type="entry name" value="DUF1707"/>
    <property type="match status" value="1"/>
</dbReference>
<feature type="compositionally biased region" description="Low complexity" evidence="1">
    <location>
        <begin position="1"/>
        <end position="12"/>
    </location>
</feature>
<evidence type="ECO:0000259" key="2">
    <source>
        <dbReference type="Pfam" id="PF08044"/>
    </source>
</evidence>
<proteinExistence type="predicted"/>
<dbReference type="EMBL" id="JBHSIT010000010">
    <property type="protein sequence ID" value="MFC4911783.1"/>
    <property type="molecule type" value="Genomic_DNA"/>
</dbReference>
<evidence type="ECO:0000259" key="3">
    <source>
        <dbReference type="Pfam" id="PF09922"/>
    </source>
</evidence>
<feature type="domain" description="DUF1707" evidence="2">
    <location>
        <begin position="31"/>
        <end position="83"/>
    </location>
</feature>
<dbReference type="Proteomes" id="UP001595872">
    <property type="component" value="Unassembled WGS sequence"/>
</dbReference>
<gene>
    <name evidence="4" type="ORF">ACFPCY_31070</name>
</gene>
<dbReference type="InterPro" id="IPR012551">
    <property type="entry name" value="DUF1707_SHOCT-like"/>
</dbReference>
<name>A0ABV9U8D3_9ACTN</name>
<protein>
    <submittedName>
        <fullName evidence="4">DUF1707 domain-containing protein</fullName>
    </submittedName>
</protein>
<comment type="caution">
    <text evidence="4">The sequence shown here is derived from an EMBL/GenBank/DDBJ whole genome shotgun (WGS) entry which is preliminary data.</text>
</comment>
<accession>A0ABV9U8D3</accession>
<dbReference type="RefSeq" id="WP_378261042.1">
    <property type="nucleotide sequence ID" value="NZ_JBHSIT010000010.1"/>
</dbReference>
<feature type="compositionally biased region" description="Pro residues" evidence="1">
    <location>
        <begin position="13"/>
        <end position="25"/>
    </location>
</feature>
<evidence type="ECO:0000313" key="5">
    <source>
        <dbReference type="Proteomes" id="UP001595872"/>
    </source>
</evidence>
<dbReference type="PANTHER" id="PTHR40763:SF4">
    <property type="entry name" value="DUF1707 DOMAIN-CONTAINING PROTEIN"/>
    <property type="match status" value="1"/>
</dbReference>
<dbReference type="InterPro" id="IPR024425">
    <property type="entry name" value="LiaF-like_C"/>
</dbReference>
<reference evidence="5" key="1">
    <citation type="journal article" date="2019" name="Int. J. Syst. Evol. Microbiol.">
        <title>The Global Catalogue of Microorganisms (GCM) 10K type strain sequencing project: providing services to taxonomists for standard genome sequencing and annotation.</title>
        <authorList>
            <consortium name="The Broad Institute Genomics Platform"/>
            <consortium name="The Broad Institute Genome Sequencing Center for Infectious Disease"/>
            <person name="Wu L."/>
            <person name="Ma J."/>
        </authorList>
    </citation>
    <scope>NUCLEOTIDE SEQUENCE [LARGE SCALE GENOMIC DNA]</scope>
    <source>
        <strain evidence="5">KLKA75</strain>
    </source>
</reference>
<feature type="region of interest" description="Disordered" evidence="1">
    <location>
        <begin position="1"/>
        <end position="34"/>
    </location>
</feature>
<dbReference type="PANTHER" id="PTHR40763">
    <property type="entry name" value="MEMBRANE PROTEIN-RELATED"/>
    <property type="match status" value="1"/>
</dbReference>
<keyword evidence="5" id="KW-1185">Reference proteome</keyword>
<evidence type="ECO:0000313" key="4">
    <source>
        <dbReference type="EMBL" id="MFC4911783.1"/>
    </source>
</evidence>